<dbReference type="EMBL" id="SOFG01000009">
    <property type="protein sequence ID" value="TFB88251.1"/>
    <property type="molecule type" value="Genomic_DNA"/>
</dbReference>
<dbReference type="PANTHER" id="PTHR14969:SF13">
    <property type="entry name" value="AT30094P"/>
    <property type="match status" value="1"/>
</dbReference>
<evidence type="ECO:0000259" key="3">
    <source>
        <dbReference type="SMART" id="SM00014"/>
    </source>
</evidence>
<dbReference type="SUPFAM" id="SSF48317">
    <property type="entry name" value="Acid phosphatase/Vanadium-dependent haloperoxidase"/>
    <property type="match status" value="1"/>
</dbReference>
<keyword evidence="5" id="KW-1185">Reference proteome</keyword>
<dbReference type="CDD" id="cd03392">
    <property type="entry name" value="PAP2_like_2"/>
    <property type="match status" value="1"/>
</dbReference>
<comment type="caution">
    <text evidence="4">The sequence shown here is derived from an EMBL/GenBank/DDBJ whole genome shotgun (WGS) entry which is preliminary data.</text>
</comment>
<reference evidence="4 5" key="1">
    <citation type="submission" date="2019-03" db="EMBL/GenBank/DDBJ databases">
        <title>Genomics of glacier-inhabiting Cryobacterium strains.</title>
        <authorList>
            <person name="Liu Q."/>
            <person name="Xin Y.-H."/>
        </authorList>
    </citation>
    <scope>NUCLEOTIDE SEQUENCE [LARGE SCALE GENOMIC DNA]</scope>
    <source>
        <strain evidence="4 5">MDB2-B</strain>
    </source>
</reference>
<feature type="transmembrane region" description="Helical" evidence="2">
    <location>
        <begin position="245"/>
        <end position="269"/>
    </location>
</feature>
<dbReference type="InterPro" id="IPR036938">
    <property type="entry name" value="PAP2/HPO_sf"/>
</dbReference>
<feature type="transmembrane region" description="Helical" evidence="2">
    <location>
        <begin position="159"/>
        <end position="176"/>
    </location>
</feature>
<dbReference type="InterPro" id="IPR000326">
    <property type="entry name" value="PAP2/HPO"/>
</dbReference>
<dbReference type="PANTHER" id="PTHR14969">
    <property type="entry name" value="SPHINGOSINE-1-PHOSPHATE PHOSPHOHYDROLASE"/>
    <property type="match status" value="1"/>
</dbReference>
<dbReference type="SMART" id="SM00014">
    <property type="entry name" value="acidPPc"/>
    <property type="match status" value="1"/>
</dbReference>
<gene>
    <name evidence="4" type="ORF">E3O44_06150</name>
</gene>
<dbReference type="Pfam" id="PF09900">
    <property type="entry name" value="DUF2127"/>
    <property type="match status" value="1"/>
</dbReference>
<dbReference type="Gene3D" id="1.20.144.10">
    <property type="entry name" value="Phosphatidic acid phosphatase type 2/haloperoxidase"/>
    <property type="match status" value="1"/>
</dbReference>
<organism evidence="4 5">
    <name type="scientific">Cryobacterium algoricola</name>
    <dbReference type="NCBI Taxonomy" id="1259183"/>
    <lineage>
        <taxon>Bacteria</taxon>
        <taxon>Bacillati</taxon>
        <taxon>Actinomycetota</taxon>
        <taxon>Actinomycetes</taxon>
        <taxon>Micrococcales</taxon>
        <taxon>Microbacteriaceae</taxon>
        <taxon>Cryobacterium</taxon>
    </lineage>
</organism>
<accession>A0ABY2IEC1</accession>
<feature type="domain" description="Phosphatidic acid phosphatase type 2/haloperoxidase" evidence="3">
    <location>
        <begin position="334"/>
        <end position="448"/>
    </location>
</feature>
<dbReference type="Proteomes" id="UP000297608">
    <property type="component" value="Unassembled WGS sequence"/>
</dbReference>
<feature type="transmembrane region" description="Helical" evidence="2">
    <location>
        <begin position="406"/>
        <end position="425"/>
    </location>
</feature>
<keyword evidence="2" id="KW-1133">Transmembrane helix</keyword>
<feature type="transmembrane region" description="Helical" evidence="2">
    <location>
        <begin position="375"/>
        <end position="394"/>
    </location>
</feature>
<proteinExistence type="predicted"/>
<keyword evidence="2" id="KW-0812">Transmembrane</keyword>
<dbReference type="InterPro" id="IPR021125">
    <property type="entry name" value="DUF2127"/>
</dbReference>
<dbReference type="Pfam" id="PF01569">
    <property type="entry name" value="PAP2"/>
    <property type="match status" value="1"/>
</dbReference>
<feature type="transmembrane region" description="Helical" evidence="2">
    <location>
        <begin position="134"/>
        <end position="153"/>
    </location>
</feature>
<feature type="compositionally biased region" description="Acidic residues" evidence="1">
    <location>
        <begin position="549"/>
        <end position="562"/>
    </location>
</feature>
<feature type="transmembrane region" description="Helical" evidence="2">
    <location>
        <begin position="437"/>
        <end position="455"/>
    </location>
</feature>
<feature type="region of interest" description="Disordered" evidence="1">
    <location>
        <begin position="485"/>
        <end position="562"/>
    </location>
</feature>
<evidence type="ECO:0000256" key="2">
    <source>
        <dbReference type="SAM" id="Phobius"/>
    </source>
</evidence>
<feature type="transmembrane region" description="Helical" evidence="2">
    <location>
        <begin position="39"/>
        <end position="64"/>
    </location>
</feature>
<feature type="transmembrane region" description="Helical" evidence="2">
    <location>
        <begin position="106"/>
        <end position="127"/>
    </location>
</feature>
<feature type="compositionally biased region" description="Basic and acidic residues" evidence="1">
    <location>
        <begin position="510"/>
        <end position="526"/>
    </location>
</feature>
<dbReference type="RefSeq" id="WP_134533547.1">
    <property type="nucleotide sequence ID" value="NZ_SOFG01000009.1"/>
</dbReference>
<keyword evidence="2" id="KW-0472">Membrane</keyword>
<feature type="transmembrane region" description="Helical" evidence="2">
    <location>
        <begin position="307"/>
        <end position="327"/>
    </location>
</feature>
<evidence type="ECO:0000313" key="5">
    <source>
        <dbReference type="Proteomes" id="UP000297608"/>
    </source>
</evidence>
<name>A0ABY2IEC1_9MICO</name>
<protein>
    <submittedName>
        <fullName evidence="4">DUF2127 domain-containing protein</fullName>
    </submittedName>
</protein>
<feature type="transmembrane region" description="Helical" evidence="2">
    <location>
        <begin position="334"/>
        <end position="355"/>
    </location>
</feature>
<evidence type="ECO:0000256" key="1">
    <source>
        <dbReference type="SAM" id="MobiDB-lite"/>
    </source>
</evidence>
<sequence>MSDSIRSQLVSHQSTSEDNVVTVARNQNPSRATTVIDRLYVAGVVVKGIDGAVELVAGLLLWWAPQVVDGILRSIGVEAGEGSGVASRFVANAVARWNDQLVGSSVTFLIAFLIVHGVVKLVLVYCLLKRFHRVYPYALAVLTGFLIVQGYAFVTHPTIGVGFVTLLDALIIVLVYREYRQIRPGSTAGTPSSGTIADPDHIGVAGELNEDRFVGGRDLTHWYTPLGKVSARLARTLSARLGPHATLVITLGVGLIIAVALSVTTALIYDSVTESDGVAGLDAPLLSFAITLRSPGLNSLVTGYTDIAGPIGMPILAVLALLILALTRRSWTPVIVIAAAGVGSLLLTIAGKDLLGRHRPPLVDAVAPYEFSPSFPSGHTLNAVVVAGVIAYLLILRQRSFRTRAITGSSAAVFALTIGLSRVYLGHHWFTDVLAGWLIGAAWLALIITAHRLYLTARHRDPATPGPVVVARRVKSVAESGAVDPAVLAHAGGSPEQRTGKADHRHHHGRRDDAHQGEPARGERNAGKAVQVLGDAGIGARHEPQQGPNDDESPEPDGEPLK</sequence>
<evidence type="ECO:0000313" key="4">
    <source>
        <dbReference type="EMBL" id="TFB88251.1"/>
    </source>
</evidence>